<evidence type="ECO:0000259" key="2">
    <source>
        <dbReference type="SMART" id="SM00062"/>
    </source>
</evidence>
<dbReference type="SUPFAM" id="SSF53850">
    <property type="entry name" value="Periplasmic binding protein-like II"/>
    <property type="match status" value="1"/>
</dbReference>
<reference evidence="4 5" key="1">
    <citation type="submission" date="2019-12" db="EMBL/GenBank/DDBJ databases">
        <authorList>
            <person name="Reyes-Prieto M."/>
        </authorList>
    </citation>
    <scope>NUCLEOTIDE SEQUENCE [LARGE SCALE GENOMIC DNA]</scope>
    <source>
        <strain evidence="4">HF14-78462</strain>
    </source>
</reference>
<sequence length="253" mass="27827">MVPSFWDPKRRPERPDVTRLPTQIRFVATEDYPPFSFRGEDGRPTGFNVDVARAICTELAIRCTLEIVPFEALVEALESGKADAAIGGIAVTPASREQIDFTDRYFRSPARFVGSRGDALAEVTPDALASKKVGVVAGTAHEAYLRDFFGEIAIRPYPDAEAARVALQKNEVDLVFGDGVQLALWLNGTGSGNCCRFVGGPFTESLYFGEGMGIAVKRGNDALRQSLNYALAQLWEEGAYTDLYLRWFPISVY</sequence>
<dbReference type="SMART" id="SM00062">
    <property type="entry name" value="PBPb"/>
    <property type="match status" value="1"/>
</dbReference>
<dbReference type="AlphaFoldDB" id="A0A5S9NG54"/>
<accession>A0A5S9NG54</accession>
<dbReference type="SMART" id="SM00079">
    <property type="entry name" value="PBPe"/>
    <property type="match status" value="1"/>
</dbReference>
<dbReference type="InterPro" id="IPR001320">
    <property type="entry name" value="Iontro_rcpt_C"/>
</dbReference>
<dbReference type="Pfam" id="PF00497">
    <property type="entry name" value="SBP_bac_3"/>
    <property type="match status" value="1"/>
</dbReference>
<dbReference type="PANTHER" id="PTHR35936:SF35">
    <property type="entry name" value="L-CYSTINE-BINDING PROTEIN TCYJ"/>
    <property type="match status" value="1"/>
</dbReference>
<keyword evidence="5" id="KW-1185">Reference proteome</keyword>
<dbReference type="Proteomes" id="UP000433050">
    <property type="component" value="Unassembled WGS sequence"/>
</dbReference>
<organism evidence="4 5">
    <name type="scientific">Starkeya nomas</name>
    <dbReference type="NCBI Taxonomy" id="2666134"/>
    <lineage>
        <taxon>Bacteria</taxon>
        <taxon>Pseudomonadati</taxon>
        <taxon>Pseudomonadota</taxon>
        <taxon>Alphaproteobacteria</taxon>
        <taxon>Hyphomicrobiales</taxon>
        <taxon>Xanthobacteraceae</taxon>
        <taxon>Starkeya</taxon>
    </lineage>
</organism>
<dbReference type="CDD" id="cd01001">
    <property type="entry name" value="PBP2_HisJ_LAO_like"/>
    <property type="match status" value="1"/>
</dbReference>
<proteinExistence type="predicted"/>
<dbReference type="EMBL" id="CACSAS010000001">
    <property type="protein sequence ID" value="CAA0087607.1"/>
    <property type="molecule type" value="Genomic_DNA"/>
</dbReference>
<gene>
    <name evidence="4" type="primary">artI</name>
    <name evidence="4" type="ORF">STARVERO_00522</name>
</gene>
<evidence type="ECO:0000259" key="3">
    <source>
        <dbReference type="SMART" id="SM00079"/>
    </source>
</evidence>
<feature type="domain" description="Solute-binding protein family 3/N-terminal" evidence="2">
    <location>
        <begin position="23"/>
        <end position="251"/>
    </location>
</feature>
<dbReference type="Gene3D" id="3.40.190.10">
    <property type="entry name" value="Periplasmic binding protein-like II"/>
    <property type="match status" value="2"/>
</dbReference>
<dbReference type="GO" id="GO:0015276">
    <property type="term" value="F:ligand-gated monoatomic ion channel activity"/>
    <property type="evidence" value="ECO:0007669"/>
    <property type="project" value="InterPro"/>
</dbReference>
<keyword evidence="1" id="KW-0732">Signal</keyword>
<dbReference type="PANTHER" id="PTHR35936">
    <property type="entry name" value="MEMBRANE-BOUND LYTIC MUREIN TRANSGLYCOSYLASE F"/>
    <property type="match status" value="1"/>
</dbReference>
<dbReference type="InterPro" id="IPR001638">
    <property type="entry name" value="Solute-binding_3/MltF_N"/>
</dbReference>
<evidence type="ECO:0000313" key="5">
    <source>
        <dbReference type="Proteomes" id="UP000433050"/>
    </source>
</evidence>
<evidence type="ECO:0000313" key="4">
    <source>
        <dbReference type="EMBL" id="CAA0087607.1"/>
    </source>
</evidence>
<feature type="domain" description="Ionotropic glutamate receptor C-terminal" evidence="3">
    <location>
        <begin position="25"/>
        <end position="250"/>
    </location>
</feature>
<name>A0A5S9NG54_9HYPH</name>
<evidence type="ECO:0000256" key="1">
    <source>
        <dbReference type="ARBA" id="ARBA00022729"/>
    </source>
</evidence>
<dbReference type="GO" id="GO:0016020">
    <property type="term" value="C:membrane"/>
    <property type="evidence" value="ECO:0007669"/>
    <property type="project" value="InterPro"/>
</dbReference>
<protein>
    <submittedName>
        <fullName evidence="4">ABC transporter arginine-binding protein 2</fullName>
    </submittedName>
</protein>